<proteinExistence type="predicted"/>
<dbReference type="RefSeq" id="WP_087077464.1">
    <property type="nucleotide sequence ID" value="NZ_CP020809.1"/>
</dbReference>
<evidence type="ECO:0000256" key="1">
    <source>
        <dbReference type="SAM" id="SignalP"/>
    </source>
</evidence>
<gene>
    <name evidence="2" type="ORF">BTO20_16590</name>
</gene>
<feature type="signal peptide" evidence="1">
    <location>
        <begin position="1"/>
        <end position="38"/>
    </location>
</feature>
<reference evidence="2 3" key="1">
    <citation type="submission" date="2017-04" db="EMBL/GenBank/DDBJ databases">
        <title>Whole Genome Sequence of 1,4-Dioxane Degrading Bacterium Mycobacterium dioxanotrophicus PH-06.</title>
        <authorList>
            <person name="He Y."/>
        </authorList>
    </citation>
    <scope>NUCLEOTIDE SEQUENCE [LARGE SCALE GENOMIC DNA]</scope>
    <source>
        <strain evidence="2 3">PH-06</strain>
    </source>
</reference>
<sequence>MLNTSTPSRSRRSWIAAALATAAVPGALVFITPAGTAAADVCVGAGRRINVSGCANIADAIAPYVPPPTYYAPLPEDVPPPPPPPPPAITGCVGYNGRWVSANGCR</sequence>
<dbReference type="Proteomes" id="UP000195331">
    <property type="component" value="Chromosome"/>
</dbReference>
<accession>A0A1Y0C4H2</accession>
<dbReference type="KEGG" id="mdx:BTO20_16590"/>
<dbReference type="AlphaFoldDB" id="A0A1Y0C4H2"/>
<dbReference type="InterPro" id="IPR006311">
    <property type="entry name" value="TAT_signal"/>
</dbReference>
<evidence type="ECO:0000313" key="2">
    <source>
        <dbReference type="EMBL" id="ART69976.1"/>
    </source>
</evidence>
<name>A0A1Y0C4H2_9MYCO</name>
<evidence type="ECO:0000313" key="3">
    <source>
        <dbReference type="Proteomes" id="UP000195331"/>
    </source>
</evidence>
<evidence type="ECO:0008006" key="4">
    <source>
        <dbReference type="Google" id="ProtNLM"/>
    </source>
</evidence>
<dbReference type="EMBL" id="CP020809">
    <property type="protein sequence ID" value="ART69976.1"/>
    <property type="molecule type" value="Genomic_DNA"/>
</dbReference>
<organism evidence="2 3">
    <name type="scientific">Mycobacterium dioxanotrophicus</name>
    <dbReference type="NCBI Taxonomy" id="482462"/>
    <lineage>
        <taxon>Bacteria</taxon>
        <taxon>Bacillati</taxon>
        <taxon>Actinomycetota</taxon>
        <taxon>Actinomycetes</taxon>
        <taxon>Mycobacteriales</taxon>
        <taxon>Mycobacteriaceae</taxon>
        <taxon>Mycobacterium</taxon>
    </lineage>
</organism>
<protein>
    <recommendedName>
        <fullName evidence="4">RNA-binding protein</fullName>
    </recommendedName>
</protein>
<keyword evidence="1" id="KW-0732">Signal</keyword>
<feature type="chain" id="PRO_5038772971" description="RNA-binding protein" evidence="1">
    <location>
        <begin position="39"/>
        <end position="106"/>
    </location>
</feature>
<dbReference type="PROSITE" id="PS51318">
    <property type="entry name" value="TAT"/>
    <property type="match status" value="1"/>
</dbReference>
<dbReference type="OrthoDB" id="4762719at2"/>
<keyword evidence="3" id="KW-1185">Reference proteome</keyword>